<keyword evidence="1" id="KW-0732">Signal</keyword>
<dbReference type="Gene3D" id="4.10.75.10">
    <property type="entry name" value="Elafin-like"/>
    <property type="match status" value="2"/>
</dbReference>
<dbReference type="GO" id="GO:0005576">
    <property type="term" value="C:extracellular region"/>
    <property type="evidence" value="ECO:0007669"/>
    <property type="project" value="InterPro"/>
</dbReference>
<dbReference type="InterPro" id="IPR008197">
    <property type="entry name" value="WAP_dom"/>
</dbReference>
<dbReference type="InterPro" id="IPR036645">
    <property type="entry name" value="Elafin-like_sf"/>
</dbReference>
<protein>
    <submittedName>
        <fullName evidence="3">Type IV crustin cruIV</fullName>
    </submittedName>
</protein>
<feature type="domain" description="WAP" evidence="2">
    <location>
        <begin position="19"/>
        <end position="69"/>
    </location>
</feature>
<name>A0A7L9R3M6_PENVA</name>
<dbReference type="Pfam" id="PF00095">
    <property type="entry name" value="WAP"/>
    <property type="match status" value="2"/>
</dbReference>
<sequence length="116" mass="12576">MKTVLILALVVTMVAAKGVPFKPGCPNPNQGRQCLLPYRDQCQTDFDCELQGKHLCCLSGCGKKCVELHPNPRCPNPVVEGLRCIHYHHSCNVDSECDGGRICCLTAGCGRSCKEG</sequence>
<dbReference type="GO" id="GO:0030414">
    <property type="term" value="F:peptidase inhibitor activity"/>
    <property type="evidence" value="ECO:0007669"/>
    <property type="project" value="InterPro"/>
</dbReference>
<dbReference type="PROSITE" id="PS51390">
    <property type="entry name" value="WAP"/>
    <property type="match status" value="2"/>
</dbReference>
<accession>A0A7L9R3M6</accession>
<feature type="signal peptide" evidence="1">
    <location>
        <begin position="1"/>
        <end position="16"/>
    </location>
</feature>
<reference evidence="3" key="1">
    <citation type="journal article" date="2020" name="Mar. Drugs">
        <title>Molecular and Functional Diversity of Crustin-Like Genes in the Shrimp Litopenaeus vannamei.</title>
        <authorList>
            <person name="Li S."/>
            <person name="Lv X."/>
            <person name="Yu Y."/>
            <person name="Zhang X."/>
            <person name="Li F."/>
        </authorList>
    </citation>
    <scope>NUCLEOTIDE SEQUENCE</scope>
    <source>
        <tissue evidence="3">Epidermis</tissue>
    </source>
</reference>
<evidence type="ECO:0000256" key="1">
    <source>
        <dbReference type="SAM" id="SignalP"/>
    </source>
</evidence>
<gene>
    <name evidence="3" type="primary">CruIV</name>
</gene>
<dbReference type="OrthoDB" id="6333653at2759"/>
<evidence type="ECO:0000313" key="3">
    <source>
        <dbReference type="EMBL" id="QOL09973.1"/>
    </source>
</evidence>
<dbReference type="EMBL" id="MT375588">
    <property type="protein sequence ID" value="QOL09973.1"/>
    <property type="molecule type" value="mRNA"/>
</dbReference>
<feature type="domain" description="WAP" evidence="2">
    <location>
        <begin position="73"/>
        <end position="116"/>
    </location>
</feature>
<evidence type="ECO:0000259" key="2">
    <source>
        <dbReference type="PROSITE" id="PS51390"/>
    </source>
</evidence>
<feature type="chain" id="PRO_5029671845" evidence="1">
    <location>
        <begin position="17"/>
        <end position="116"/>
    </location>
</feature>
<proteinExistence type="evidence at transcript level"/>
<organism evidence="3">
    <name type="scientific">Penaeus vannamei</name>
    <name type="common">Whiteleg shrimp</name>
    <name type="synonym">Litopenaeus vannamei</name>
    <dbReference type="NCBI Taxonomy" id="6689"/>
    <lineage>
        <taxon>Eukaryota</taxon>
        <taxon>Metazoa</taxon>
        <taxon>Ecdysozoa</taxon>
        <taxon>Arthropoda</taxon>
        <taxon>Crustacea</taxon>
        <taxon>Multicrustacea</taxon>
        <taxon>Malacostraca</taxon>
        <taxon>Eumalacostraca</taxon>
        <taxon>Eucarida</taxon>
        <taxon>Decapoda</taxon>
        <taxon>Dendrobranchiata</taxon>
        <taxon>Penaeoidea</taxon>
        <taxon>Penaeidae</taxon>
        <taxon>Penaeus</taxon>
    </lineage>
</organism>
<dbReference type="AlphaFoldDB" id="A0A7L9R3M6"/>